<dbReference type="EMBL" id="BBLT01000010">
    <property type="protein sequence ID" value="GAL87058.1"/>
    <property type="molecule type" value="Genomic_DNA"/>
</dbReference>
<evidence type="ECO:0000313" key="2">
    <source>
        <dbReference type="Proteomes" id="UP000030185"/>
    </source>
</evidence>
<dbReference type="AlphaFoldDB" id="A0A098LLN1"/>
<organism evidence="1 2">
    <name type="scientific">Sporocytophaga myxococcoides</name>
    <dbReference type="NCBI Taxonomy" id="153721"/>
    <lineage>
        <taxon>Bacteria</taxon>
        <taxon>Pseudomonadati</taxon>
        <taxon>Bacteroidota</taxon>
        <taxon>Cytophagia</taxon>
        <taxon>Cytophagales</taxon>
        <taxon>Cytophagaceae</taxon>
        <taxon>Sporocytophaga</taxon>
    </lineage>
</organism>
<dbReference type="Proteomes" id="UP000030185">
    <property type="component" value="Unassembled WGS sequence"/>
</dbReference>
<name>A0A098LLN1_9BACT</name>
<sequence length="147" mass="16952">MGSNWFKAVIGARNEWYGFVKTQHLGTSWGETFHDIYVDFPEPGIYTVQFSGRASMFRIDRFMLYYQRSSFFGMNPGNDESPKENCEPYNTFDRVYLSKPLLDYTIRSGATWTFTIPENTFGGGTSIGYSSFLGNMFQLPAWLSLYL</sequence>
<comment type="caution">
    <text evidence="1">The sequence shown here is derived from an EMBL/GenBank/DDBJ whole genome shotgun (WGS) entry which is preliminary data.</text>
</comment>
<evidence type="ECO:0000313" key="1">
    <source>
        <dbReference type="EMBL" id="GAL87058.1"/>
    </source>
</evidence>
<gene>
    <name evidence="1" type="ORF">MYP_4288</name>
</gene>
<reference evidence="1 2" key="1">
    <citation type="submission" date="2014-09" db="EMBL/GenBank/DDBJ databases">
        <title>Sporocytophaga myxococcoides PG-01 genome sequencing.</title>
        <authorList>
            <person name="Liu L."/>
            <person name="Gao P.J."/>
            <person name="Chen G.J."/>
            <person name="Wang L.S."/>
        </authorList>
    </citation>
    <scope>NUCLEOTIDE SEQUENCE [LARGE SCALE GENOMIC DNA]</scope>
    <source>
        <strain evidence="1 2">PG-01</strain>
    </source>
</reference>
<protein>
    <submittedName>
        <fullName evidence="1">Uncharacterized protein</fullName>
    </submittedName>
</protein>
<accession>A0A098LLN1</accession>
<proteinExistence type="predicted"/>
<keyword evidence="2" id="KW-1185">Reference proteome</keyword>